<organism evidence="1 2">
    <name type="scientific">Thraustotheca clavata</name>
    <dbReference type="NCBI Taxonomy" id="74557"/>
    <lineage>
        <taxon>Eukaryota</taxon>
        <taxon>Sar</taxon>
        <taxon>Stramenopiles</taxon>
        <taxon>Oomycota</taxon>
        <taxon>Saprolegniomycetes</taxon>
        <taxon>Saprolegniales</taxon>
        <taxon>Achlyaceae</taxon>
        <taxon>Thraustotheca</taxon>
    </lineage>
</organism>
<proteinExistence type="predicted"/>
<dbReference type="AlphaFoldDB" id="A0A1V9ZN33"/>
<dbReference type="EMBL" id="JNBS01001815">
    <property type="protein sequence ID" value="OQR99394.1"/>
    <property type="molecule type" value="Genomic_DNA"/>
</dbReference>
<protein>
    <submittedName>
        <fullName evidence="1">Uncharacterized protein</fullName>
    </submittedName>
</protein>
<accession>A0A1V9ZN33</accession>
<dbReference type="Proteomes" id="UP000243217">
    <property type="component" value="Unassembled WGS sequence"/>
</dbReference>
<dbReference type="PANTHER" id="PTHR47169">
    <property type="entry name" value="OS01G0541250 PROTEIN"/>
    <property type="match status" value="1"/>
</dbReference>
<reference evidence="1 2" key="1">
    <citation type="journal article" date="2014" name="Genome Biol. Evol.">
        <title>The secreted proteins of Achlya hypogyna and Thraustotheca clavata identify the ancestral oomycete secretome and reveal gene acquisitions by horizontal gene transfer.</title>
        <authorList>
            <person name="Misner I."/>
            <person name="Blouin N."/>
            <person name="Leonard G."/>
            <person name="Richards T.A."/>
            <person name="Lane C.E."/>
        </authorList>
    </citation>
    <scope>NUCLEOTIDE SEQUENCE [LARGE SCALE GENOMIC DNA]</scope>
    <source>
        <strain evidence="1 2">ATCC 34112</strain>
    </source>
</reference>
<dbReference type="OrthoDB" id="910293at2759"/>
<keyword evidence="2" id="KW-1185">Reference proteome</keyword>
<evidence type="ECO:0000313" key="1">
    <source>
        <dbReference type="EMBL" id="OQR99394.1"/>
    </source>
</evidence>
<sequence>MTSRGKDISDKTKVLISLNAAAESSEGKIHPGKCTLLGIKYGVTRQLVSVLFHIHGNNVLAVVAVKPINTNILFAMVKSKRGIKGGRRPPSKTLGQERITRLAYDERTTYRWTAYHSGIPALTIHRNVKCGMLKTESTSVKPKLSKGHKAQRLQVCLNYIIEPFESNSDVPLFSFPSFEDFVHMDEKIFRRNSGAPAAAPLKEFGKTCSCCRGVTLKASFKRRYCEFNIRNDPGPGGKYKVQRGRILEWIEIATHDIDSAQAASQGFAAAFRKYGQDPRCESADELLDWLKVLQENCIYASLIENLTAVDLSE</sequence>
<name>A0A1V9ZN33_9STRA</name>
<dbReference type="PANTHER" id="PTHR47169:SF2">
    <property type="entry name" value="OS01G0541250 PROTEIN"/>
    <property type="match status" value="1"/>
</dbReference>
<gene>
    <name evidence="1" type="ORF">THRCLA_21848</name>
</gene>
<evidence type="ECO:0000313" key="2">
    <source>
        <dbReference type="Proteomes" id="UP000243217"/>
    </source>
</evidence>
<comment type="caution">
    <text evidence="1">The sequence shown here is derived from an EMBL/GenBank/DDBJ whole genome shotgun (WGS) entry which is preliminary data.</text>
</comment>